<feature type="domain" description="Xylanolytic transcriptional activator regulatory" evidence="10">
    <location>
        <begin position="243"/>
        <end position="314"/>
    </location>
</feature>
<reference evidence="11" key="1">
    <citation type="submission" date="2021-02" db="EMBL/GenBank/DDBJ databases">
        <title>Genome sequence Cadophora malorum strain M34.</title>
        <authorList>
            <person name="Stefanovic E."/>
            <person name="Vu D."/>
            <person name="Scully C."/>
            <person name="Dijksterhuis J."/>
            <person name="Roader J."/>
            <person name="Houbraken J."/>
        </authorList>
    </citation>
    <scope>NUCLEOTIDE SEQUENCE</scope>
    <source>
        <strain evidence="11">M34</strain>
    </source>
</reference>
<feature type="region of interest" description="Disordered" evidence="8">
    <location>
        <begin position="546"/>
        <end position="583"/>
    </location>
</feature>
<dbReference type="Proteomes" id="UP000664132">
    <property type="component" value="Unassembled WGS sequence"/>
</dbReference>
<dbReference type="InterPro" id="IPR001138">
    <property type="entry name" value="Zn2Cys6_DnaBD"/>
</dbReference>
<dbReference type="SMART" id="SM00066">
    <property type="entry name" value="GAL4"/>
    <property type="match status" value="1"/>
</dbReference>
<keyword evidence="12" id="KW-1185">Reference proteome</keyword>
<dbReference type="CDD" id="cd00067">
    <property type="entry name" value="GAL4"/>
    <property type="match status" value="1"/>
</dbReference>
<dbReference type="CDD" id="cd12148">
    <property type="entry name" value="fungal_TF_MHR"/>
    <property type="match status" value="1"/>
</dbReference>
<dbReference type="GO" id="GO:0000981">
    <property type="term" value="F:DNA-binding transcription factor activity, RNA polymerase II-specific"/>
    <property type="evidence" value="ECO:0007669"/>
    <property type="project" value="InterPro"/>
</dbReference>
<sequence length="641" mass="71522">MSSDPQLPPPRKRVSQACQPCGLKKVKASTSGRCDGTYPTCTPCQYKQIECTYGISKRSRARTSIGESPRPRPPPPTYTSQSPAQNTTIQSPYTSIDIQQASRIPPRPAPAPSSVRNVSPELSSRLLQTYFNCMHPLWPMLYKPLYTSMDYASPTDMMHPALVAAIFCIASCVDRPTQHTPNTIVQKYPEPRQFLQEALNILQQGSGNKEPQMINALSPSITACQVLTILTLQQHGVAEYAQAAILCSLAAGMAIDLRLHRQSDSDDPIQVEVKSRLWWNLYVLDKMISSDMGKPVLLRAEETDTPYPSVSEADEFELMSTQAGNQQASGQFRNTSIKLRTLSGLHSTIELSKIFERVAREIYGIVARRTIRENQAAGQAKRMELWAVLQEWERQMEASPLRLDLSKDLTSVPAAVTNYVINWHCTILLHRPFIARWSSNPAGTDSHHPLDVCLEAANNICIVLEKYIDRLLGLPCDMVFSVFTAASTLLYHSKMSKEPTPETSRRLKLCIRWLSILGKSWKSAGARHQMLSEMFDLPQELRSLSNNSNPRVLRSPTPEGSHQSQKYPSRTATPSIPAPVPNQPNGYHSATVEQIPQFATEDWGFLRDFGDASDEFFAFDVQLRGLLDGGFGLDNINSYPG</sequence>
<evidence type="ECO:0000256" key="8">
    <source>
        <dbReference type="SAM" id="MobiDB-lite"/>
    </source>
</evidence>
<dbReference type="AlphaFoldDB" id="A0A8H7W0N5"/>
<dbReference type="InterPro" id="IPR036864">
    <property type="entry name" value="Zn2-C6_fun-type_DNA-bd_sf"/>
</dbReference>
<keyword evidence="4" id="KW-0805">Transcription regulation</keyword>
<dbReference type="OrthoDB" id="4161332at2759"/>
<keyword evidence="7" id="KW-0539">Nucleus</keyword>
<dbReference type="EMBL" id="JAFJYH010000309">
    <property type="protein sequence ID" value="KAG4413546.1"/>
    <property type="molecule type" value="Genomic_DNA"/>
</dbReference>
<comment type="subcellular location">
    <subcellularLocation>
        <location evidence="1">Nucleus</location>
    </subcellularLocation>
</comment>
<evidence type="ECO:0000256" key="1">
    <source>
        <dbReference type="ARBA" id="ARBA00004123"/>
    </source>
</evidence>
<dbReference type="GO" id="GO:0003677">
    <property type="term" value="F:DNA binding"/>
    <property type="evidence" value="ECO:0007669"/>
    <property type="project" value="UniProtKB-KW"/>
</dbReference>
<feature type="domain" description="Zn(2)-C6 fungal-type" evidence="9">
    <location>
        <begin position="12"/>
        <end position="62"/>
    </location>
</feature>
<evidence type="ECO:0000259" key="10">
    <source>
        <dbReference type="SMART" id="SM00906"/>
    </source>
</evidence>
<evidence type="ECO:0000256" key="5">
    <source>
        <dbReference type="ARBA" id="ARBA00023125"/>
    </source>
</evidence>
<organism evidence="11 12">
    <name type="scientific">Cadophora malorum</name>
    <dbReference type="NCBI Taxonomy" id="108018"/>
    <lineage>
        <taxon>Eukaryota</taxon>
        <taxon>Fungi</taxon>
        <taxon>Dikarya</taxon>
        <taxon>Ascomycota</taxon>
        <taxon>Pezizomycotina</taxon>
        <taxon>Leotiomycetes</taxon>
        <taxon>Helotiales</taxon>
        <taxon>Ploettnerulaceae</taxon>
        <taxon>Cadophora</taxon>
    </lineage>
</organism>
<name>A0A8H7W0N5_9HELO</name>
<feature type="compositionally biased region" description="Polar residues" evidence="8">
    <location>
        <begin position="78"/>
        <end position="88"/>
    </location>
</feature>
<evidence type="ECO:0000256" key="3">
    <source>
        <dbReference type="ARBA" id="ARBA00022833"/>
    </source>
</evidence>
<evidence type="ECO:0000256" key="6">
    <source>
        <dbReference type="ARBA" id="ARBA00023163"/>
    </source>
</evidence>
<evidence type="ECO:0008006" key="13">
    <source>
        <dbReference type="Google" id="ProtNLM"/>
    </source>
</evidence>
<dbReference type="GO" id="GO:0005634">
    <property type="term" value="C:nucleus"/>
    <property type="evidence" value="ECO:0007669"/>
    <property type="project" value="UniProtKB-SubCell"/>
</dbReference>
<evidence type="ECO:0000256" key="4">
    <source>
        <dbReference type="ARBA" id="ARBA00023015"/>
    </source>
</evidence>
<dbReference type="GO" id="GO:0006351">
    <property type="term" value="P:DNA-templated transcription"/>
    <property type="evidence" value="ECO:0007669"/>
    <property type="project" value="InterPro"/>
</dbReference>
<dbReference type="SMART" id="SM00906">
    <property type="entry name" value="Fungal_trans"/>
    <property type="match status" value="1"/>
</dbReference>
<dbReference type="SUPFAM" id="SSF57701">
    <property type="entry name" value="Zn2/Cys6 DNA-binding domain"/>
    <property type="match status" value="1"/>
</dbReference>
<dbReference type="InterPro" id="IPR007219">
    <property type="entry name" value="XnlR_reg_dom"/>
</dbReference>
<evidence type="ECO:0000256" key="7">
    <source>
        <dbReference type="ARBA" id="ARBA00023242"/>
    </source>
</evidence>
<protein>
    <recommendedName>
        <fullName evidence="13">Zn(2)-C6 fungal-type domain-containing protein</fullName>
    </recommendedName>
</protein>
<dbReference type="GO" id="GO:0008270">
    <property type="term" value="F:zinc ion binding"/>
    <property type="evidence" value="ECO:0007669"/>
    <property type="project" value="InterPro"/>
</dbReference>
<keyword evidence="2" id="KW-0479">Metal-binding</keyword>
<feature type="region of interest" description="Disordered" evidence="8">
    <location>
        <begin position="58"/>
        <end position="88"/>
    </location>
</feature>
<dbReference type="PANTHER" id="PTHR31313:SF78">
    <property type="entry name" value="TRANSCRIPTION FACTOR DOMAIN-CONTAINING PROTEIN"/>
    <property type="match status" value="1"/>
</dbReference>
<evidence type="ECO:0000256" key="2">
    <source>
        <dbReference type="ARBA" id="ARBA00022723"/>
    </source>
</evidence>
<dbReference type="Gene3D" id="4.10.240.10">
    <property type="entry name" value="Zn(2)-C6 fungal-type DNA-binding domain"/>
    <property type="match status" value="1"/>
</dbReference>
<keyword evidence="3" id="KW-0862">Zinc</keyword>
<feature type="compositionally biased region" description="Polar residues" evidence="8">
    <location>
        <begin position="558"/>
        <end position="574"/>
    </location>
</feature>
<evidence type="ECO:0000313" key="12">
    <source>
        <dbReference type="Proteomes" id="UP000664132"/>
    </source>
</evidence>
<evidence type="ECO:0000313" key="11">
    <source>
        <dbReference type="EMBL" id="KAG4413546.1"/>
    </source>
</evidence>
<gene>
    <name evidence="11" type="ORF">IFR04_013329</name>
</gene>
<proteinExistence type="predicted"/>
<accession>A0A8H7W0N5</accession>
<comment type="caution">
    <text evidence="11">The sequence shown here is derived from an EMBL/GenBank/DDBJ whole genome shotgun (WGS) entry which is preliminary data.</text>
</comment>
<dbReference type="Pfam" id="PF04082">
    <property type="entry name" value="Fungal_trans"/>
    <property type="match status" value="1"/>
</dbReference>
<evidence type="ECO:0000259" key="9">
    <source>
        <dbReference type="SMART" id="SM00066"/>
    </source>
</evidence>
<dbReference type="PANTHER" id="PTHR31313">
    <property type="entry name" value="TY1 ENHANCER ACTIVATOR"/>
    <property type="match status" value="1"/>
</dbReference>
<dbReference type="InterPro" id="IPR051615">
    <property type="entry name" value="Transcr_Regulatory_Elem"/>
</dbReference>
<keyword evidence="5" id="KW-0238">DNA-binding</keyword>
<keyword evidence="6" id="KW-0804">Transcription</keyword>